<dbReference type="SUPFAM" id="SSF52728">
    <property type="entry name" value="PTS IIb component"/>
    <property type="match status" value="1"/>
</dbReference>
<accession>A0A6H0V7Z8</accession>
<dbReference type="Proteomes" id="UP000503310">
    <property type="component" value="Chromosome"/>
</dbReference>
<keyword evidence="7" id="KW-0418">Kinase</keyword>
<reference evidence="9 10" key="1">
    <citation type="submission" date="2019-12" db="EMBL/GenBank/DDBJ databases">
        <title>Sequencing and analysis of the whole genome of Mycoplasma gallinaceum strain Peacock20181011.</title>
        <authorList>
            <person name="Liu X."/>
            <person name="Qin Z."/>
            <person name="Xu H."/>
        </authorList>
    </citation>
    <scope>NUCLEOTIDE SEQUENCE [LARGE SCALE GENOMIC DNA]</scope>
    <source>
        <strain evidence="9 10">Peacock20181011</strain>
    </source>
</reference>
<evidence type="ECO:0000256" key="2">
    <source>
        <dbReference type="ARBA" id="ARBA00022448"/>
    </source>
</evidence>
<dbReference type="GO" id="GO:0016301">
    <property type="term" value="F:kinase activity"/>
    <property type="evidence" value="ECO:0007669"/>
    <property type="project" value="UniProtKB-KW"/>
</dbReference>
<dbReference type="AlphaFoldDB" id="A0A6H0V7Z8"/>
<sequence length="160" mass="18088">MAEIIHARVDERLMHGQASLWMQVNGANSVIIANDEASTNQLQQDLMKTTVPQGVRISFYALDKLVEIWPKASEWQKFYLVAKDIESMYKLVKAGLPIKEINIGNTHTREDRKKITSSVNLSADERRMIKEMVEMGVLFNTQSLPGVTKGLVETAKLIED</sequence>
<proteinExistence type="predicted"/>
<keyword evidence="2" id="KW-0813">Transport</keyword>
<dbReference type="EMBL" id="CP047225">
    <property type="protein sequence ID" value="QIW62615.1"/>
    <property type="molecule type" value="Genomic_DNA"/>
</dbReference>
<keyword evidence="3" id="KW-0963">Cytoplasm</keyword>
<evidence type="ECO:0000259" key="8">
    <source>
        <dbReference type="PROSITE" id="PS51101"/>
    </source>
</evidence>
<feature type="domain" description="PTS EIIB type-4" evidence="8">
    <location>
        <begin position="1"/>
        <end position="160"/>
    </location>
</feature>
<evidence type="ECO:0000256" key="6">
    <source>
        <dbReference type="ARBA" id="ARBA00022683"/>
    </source>
</evidence>
<dbReference type="Pfam" id="PF03830">
    <property type="entry name" value="PTSIIB_sorb"/>
    <property type="match status" value="1"/>
</dbReference>
<evidence type="ECO:0000256" key="5">
    <source>
        <dbReference type="ARBA" id="ARBA00022679"/>
    </source>
</evidence>
<dbReference type="GO" id="GO:0005737">
    <property type="term" value="C:cytoplasm"/>
    <property type="evidence" value="ECO:0007669"/>
    <property type="project" value="UniProtKB-SubCell"/>
</dbReference>
<keyword evidence="5" id="KW-0808">Transferase</keyword>
<comment type="subcellular location">
    <subcellularLocation>
        <location evidence="1">Cytoplasm</location>
    </subcellularLocation>
</comment>
<evidence type="ECO:0000313" key="10">
    <source>
        <dbReference type="Proteomes" id="UP000503310"/>
    </source>
</evidence>
<evidence type="ECO:0000256" key="4">
    <source>
        <dbReference type="ARBA" id="ARBA00022597"/>
    </source>
</evidence>
<dbReference type="Gene3D" id="3.40.35.10">
    <property type="entry name" value="Phosphotransferase system, sorbose subfamily IIB component"/>
    <property type="match status" value="1"/>
</dbReference>
<dbReference type="InterPro" id="IPR004720">
    <property type="entry name" value="PTS_IIB_sorbose-sp"/>
</dbReference>
<dbReference type="InterPro" id="IPR036667">
    <property type="entry name" value="PTS_IIB_sorbose-sp_sf"/>
</dbReference>
<keyword evidence="6" id="KW-0598">Phosphotransferase system</keyword>
<keyword evidence="4" id="KW-0762">Sugar transport</keyword>
<evidence type="ECO:0000313" key="9">
    <source>
        <dbReference type="EMBL" id="QIW62615.1"/>
    </source>
</evidence>
<organism evidence="9 10">
    <name type="scientific">Mycoplasmopsis gallinacea</name>
    <dbReference type="NCBI Taxonomy" id="29556"/>
    <lineage>
        <taxon>Bacteria</taxon>
        <taxon>Bacillati</taxon>
        <taxon>Mycoplasmatota</taxon>
        <taxon>Mycoplasmoidales</taxon>
        <taxon>Metamycoplasmataceae</taxon>
        <taxon>Mycoplasmopsis</taxon>
    </lineage>
</organism>
<dbReference type="GO" id="GO:0008982">
    <property type="term" value="F:protein-N(PI)-phosphohistidine-sugar phosphotransferase activity"/>
    <property type="evidence" value="ECO:0007669"/>
    <property type="project" value="InterPro"/>
</dbReference>
<evidence type="ECO:0000256" key="7">
    <source>
        <dbReference type="ARBA" id="ARBA00022777"/>
    </source>
</evidence>
<dbReference type="RefSeq" id="WP_167845554.1">
    <property type="nucleotide sequence ID" value="NZ_CP047225.1"/>
</dbReference>
<protein>
    <submittedName>
        <fullName evidence="9">PTS transporter subunit IIB</fullName>
    </submittedName>
</protein>
<dbReference type="PROSITE" id="PS51101">
    <property type="entry name" value="PTS_EIIB_TYPE_4"/>
    <property type="match status" value="1"/>
</dbReference>
<evidence type="ECO:0000256" key="3">
    <source>
        <dbReference type="ARBA" id="ARBA00022490"/>
    </source>
</evidence>
<evidence type="ECO:0000256" key="1">
    <source>
        <dbReference type="ARBA" id="ARBA00004496"/>
    </source>
</evidence>
<gene>
    <name evidence="9" type="ORF">GOQ20_04370</name>
</gene>
<dbReference type="GO" id="GO:0009401">
    <property type="term" value="P:phosphoenolpyruvate-dependent sugar phosphotransferase system"/>
    <property type="evidence" value="ECO:0007669"/>
    <property type="project" value="UniProtKB-KW"/>
</dbReference>
<name>A0A6H0V7Z8_9BACT</name>